<evidence type="ECO:0000259" key="5">
    <source>
        <dbReference type="PROSITE" id="PS50893"/>
    </source>
</evidence>
<dbReference type="CDD" id="cd03221">
    <property type="entry name" value="ABCF_EF-3"/>
    <property type="match status" value="1"/>
</dbReference>
<dbReference type="InterPro" id="IPR050611">
    <property type="entry name" value="ABCF"/>
</dbReference>
<evidence type="ECO:0000313" key="6">
    <source>
        <dbReference type="EMBL" id="RZQ60287.1"/>
    </source>
</evidence>
<dbReference type="InterPro" id="IPR027417">
    <property type="entry name" value="P-loop_NTPase"/>
</dbReference>
<evidence type="ECO:0000256" key="2">
    <source>
        <dbReference type="ARBA" id="ARBA00022741"/>
    </source>
</evidence>
<dbReference type="AlphaFoldDB" id="A0A4Q7J0H5"/>
<evidence type="ECO:0000256" key="4">
    <source>
        <dbReference type="SAM" id="MobiDB-lite"/>
    </source>
</evidence>
<evidence type="ECO:0000256" key="3">
    <source>
        <dbReference type="ARBA" id="ARBA00022840"/>
    </source>
</evidence>
<proteinExistence type="predicted"/>
<organism evidence="6 7">
    <name type="scientific">Amycolatopsis suaedae</name>
    <dbReference type="NCBI Taxonomy" id="2510978"/>
    <lineage>
        <taxon>Bacteria</taxon>
        <taxon>Bacillati</taxon>
        <taxon>Actinomycetota</taxon>
        <taxon>Actinomycetes</taxon>
        <taxon>Pseudonocardiales</taxon>
        <taxon>Pseudonocardiaceae</taxon>
        <taxon>Amycolatopsis</taxon>
    </lineage>
</organism>
<comment type="caution">
    <text evidence="6">The sequence shown here is derived from an EMBL/GenBank/DDBJ whole genome shotgun (WGS) entry which is preliminary data.</text>
</comment>
<feature type="region of interest" description="Disordered" evidence="4">
    <location>
        <begin position="271"/>
        <end position="303"/>
    </location>
</feature>
<dbReference type="SMART" id="SM00382">
    <property type="entry name" value="AAA"/>
    <property type="match status" value="2"/>
</dbReference>
<keyword evidence="1" id="KW-0677">Repeat</keyword>
<keyword evidence="7" id="KW-1185">Reference proteome</keyword>
<dbReference type="Gene3D" id="3.40.50.300">
    <property type="entry name" value="P-loop containing nucleotide triphosphate hydrolases"/>
    <property type="match status" value="2"/>
</dbReference>
<accession>A0A4Q7J0H5</accession>
<dbReference type="PANTHER" id="PTHR19211:SF14">
    <property type="entry name" value="ATP-BINDING CASSETTE SUB-FAMILY F MEMBER 1"/>
    <property type="match status" value="1"/>
</dbReference>
<dbReference type="InterPro" id="IPR003439">
    <property type="entry name" value="ABC_transporter-like_ATP-bd"/>
</dbReference>
<dbReference type="Pfam" id="PF00005">
    <property type="entry name" value="ABC_tran"/>
    <property type="match status" value="2"/>
</dbReference>
<dbReference type="EMBL" id="SFCC01000018">
    <property type="protein sequence ID" value="RZQ60287.1"/>
    <property type="molecule type" value="Genomic_DNA"/>
</dbReference>
<name>A0A4Q7J0H5_9PSEU</name>
<evidence type="ECO:0000313" key="7">
    <source>
        <dbReference type="Proteomes" id="UP000292003"/>
    </source>
</evidence>
<sequence>MSRIRHESHISADQLVKTYDGRPVLDGVTLTVSAGQCLGVVGENGSGKTTLLHLLAGTTVPDAGTVTRHGTVALAAQELPFGDDDTVGSLLDVSLAPARAALSELDAAAEALAEGDPGSDDRYAAALARVEELDAWDAERRADLALQGLGAPTDRQRRLAELSVGQRYRVRLACLLAEGVGILLLDEPTNHLDAGALGYLTERLRSHPGAVVLVSHDRMLLDDVCFALLDLDPTAESGPKVYGGGYTEYKRAKAAERARWEQRYAAEAAEETQLKQDASAARNRLISSWRPEKGTNKHGRATRAPGQLHNVQRRLDDLVARRVSRPPEPLRFSCPDLDGAGSGAVLTASGIAVPGRLTLDAGAAIALSAGDRLVVAGANGAGKSTLLGVLAGRVEPAAGSVWRARSARVGLLAQESDFPDTDLGAARLYERQAARLVARGELASGDVVPLKSLGLFTGPDAARPVNRLSTGQRRRLALALLLLRAPHVLLLDEPTNHLSVTLVDELTEAILRTTVAVVVATHDRRLRADLAGWPSLELAA</sequence>
<dbReference type="OrthoDB" id="3169603at2"/>
<dbReference type="PANTHER" id="PTHR19211">
    <property type="entry name" value="ATP-BINDING TRANSPORT PROTEIN-RELATED"/>
    <property type="match status" value="1"/>
</dbReference>
<dbReference type="SUPFAM" id="SSF52540">
    <property type="entry name" value="P-loop containing nucleoside triphosphate hydrolases"/>
    <property type="match status" value="2"/>
</dbReference>
<feature type="domain" description="ABC transporter" evidence="5">
    <location>
        <begin position="10"/>
        <end position="262"/>
    </location>
</feature>
<dbReference type="InterPro" id="IPR003593">
    <property type="entry name" value="AAA+_ATPase"/>
</dbReference>
<dbReference type="FunFam" id="3.40.50.300:FF:000011">
    <property type="entry name" value="Putative ABC transporter ATP-binding component"/>
    <property type="match status" value="1"/>
</dbReference>
<protein>
    <submittedName>
        <fullName evidence="6">ABC-F family ATP-binding cassette domain-containing protein</fullName>
    </submittedName>
</protein>
<reference evidence="6 7" key="1">
    <citation type="submission" date="2019-02" db="EMBL/GenBank/DDBJ databases">
        <title>Draft genome sequence of Amycolatopsis sp. 8-3EHSu isolated from roots of Suaeda maritima.</title>
        <authorList>
            <person name="Duangmal K."/>
            <person name="Chantavorakit T."/>
        </authorList>
    </citation>
    <scope>NUCLEOTIDE SEQUENCE [LARGE SCALE GENOMIC DNA]</scope>
    <source>
        <strain evidence="6 7">8-3EHSu</strain>
    </source>
</reference>
<evidence type="ECO:0000256" key="1">
    <source>
        <dbReference type="ARBA" id="ARBA00022737"/>
    </source>
</evidence>
<dbReference type="GO" id="GO:0016887">
    <property type="term" value="F:ATP hydrolysis activity"/>
    <property type="evidence" value="ECO:0007669"/>
    <property type="project" value="InterPro"/>
</dbReference>
<keyword evidence="2" id="KW-0547">Nucleotide-binding</keyword>
<dbReference type="Proteomes" id="UP000292003">
    <property type="component" value="Unassembled WGS sequence"/>
</dbReference>
<dbReference type="PROSITE" id="PS50893">
    <property type="entry name" value="ABC_TRANSPORTER_2"/>
    <property type="match status" value="2"/>
</dbReference>
<dbReference type="GO" id="GO:0005524">
    <property type="term" value="F:ATP binding"/>
    <property type="evidence" value="ECO:0007669"/>
    <property type="project" value="UniProtKB-KW"/>
</dbReference>
<gene>
    <name evidence="6" type="ORF">EWH70_30350</name>
</gene>
<feature type="domain" description="ABC transporter" evidence="5">
    <location>
        <begin position="345"/>
        <end position="538"/>
    </location>
</feature>
<dbReference type="RefSeq" id="WP_130478987.1">
    <property type="nucleotide sequence ID" value="NZ_SFCC01000018.1"/>
</dbReference>
<keyword evidence="3 6" id="KW-0067">ATP-binding</keyword>